<organism evidence="4 5">
    <name type="scientific">bacterium (Candidatus Blackallbacteria) CG17_big_fil_post_rev_8_21_14_2_50_48_46</name>
    <dbReference type="NCBI Taxonomy" id="2014261"/>
    <lineage>
        <taxon>Bacteria</taxon>
        <taxon>Candidatus Blackallbacteria</taxon>
    </lineage>
</organism>
<feature type="domain" description="RCK N-terminal" evidence="3">
    <location>
        <begin position="112"/>
        <end position="233"/>
    </location>
</feature>
<dbReference type="Proteomes" id="UP000231019">
    <property type="component" value="Unassembled WGS sequence"/>
</dbReference>
<feature type="transmembrane region" description="Helical" evidence="2">
    <location>
        <begin position="12"/>
        <end position="31"/>
    </location>
</feature>
<gene>
    <name evidence="4" type="ORF">COW36_03910</name>
</gene>
<keyword evidence="2" id="KW-0812">Transmembrane</keyword>
<evidence type="ECO:0000256" key="2">
    <source>
        <dbReference type="SAM" id="Phobius"/>
    </source>
</evidence>
<reference evidence="4 5" key="1">
    <citation type="submission" date="2017-09" db="EMBL/GenBank/DDBJ databases">
        <title>Depth-based differentiation of microbial function through sediment-hosted aquifers and enrichment of novel symbionts in the deep terrestrial subsurface.</title>
        <authorList>
            <person name="Probst A.J."/>
            <person name="Ladd B."/>
            <person name="Jarett J.K."/>
            <person name="Geller-Mcgrath D.E."/>
            <person name="Sieber C.M."/>
            <person name="Emerson J.B."/>
            <person name="Anantharaman K."/>
            <person name="Thomas B.C."/>
            <person name="Malmstrom R."/>
            <person name="Stieglmeier M."/>
            <person name="Klingl A."/>
            <person name="Woyke T."/>
            <person name="Ryan C.M."/>
            <person name="Banfield J.F."/>
        </authorList>
    </citation>
    <scope>NUCLEOTIDE SEQUENCE [LARGE SCALE GENOMIC DNA]</scope>
    <source>
        <strain evidence="4">CG17_big_fil_post_rev_8_21_14_2_50_48_46</strain>
    </source>
</reference>
<evidence type="ECO:0000259" key="3">
    <source>
        <dbReference type="PROSITE" id="PS51201"/>
    </source>
</evidence>
<evidence type="ECO:0000256" key="1">
    <source>
        <dbReference type="ARBA" id="ARBA00004651"/>
    </source>
</evidence>
<keyword evidence="2" id="KW-0472">Membrane</keyword>
<dbReference type="Pfam" id="PF07885">
    <property type="entry name" value="Ion_trans_2"/>
    <property type="match status" value="1"/>
</dbReference>
<sequence length="343" mass="38216">MRSRLTKTRLFVSLALFLGLICFGTLGYILLTGSDLFEALYMTIISITTTGYGETIDILHNKPARVFTMFLLLCGMGITVYFASYLTAFLVEGELKNFLSHRRMFREIEKLNSHLIIAGGGQTAFYAVEELLTARRPFVVIEKDPAAFEYMREHFHNYNLLGLIGDATDDEILKQAGIEQAVGLITTLPEDRDNLFVTITARGLNPGIRIIAKIVHQSSARKMRMAGADEVVCPDSIGGLRMVSQMIHPHVVQFLDTMMRIKSESIRIEEIKITGQICNGCSLKNLRLPEQFGNLLVLALLPANDHEAPLYNPVADTLTHTGDTLVVLGNIDWIGKARSYFAS</sequence>
<dbReference type="InterPro" id="IPR036721">
    <property type="entry name" value="RCK_C_sf"/>
</dbReference>
<feature type="transmembrane region" description="Helical" evidence="2">
    <location>
        <begin position="69"/>
        <end position="91"/>
    </location>
</feature>
<dbReference type="GO" id="GO:0005886">
    <property type="term" value="C:plasma membrane"/>
    <property type="evidence" value="ECO:0007669"/>
    <property type="project" value="UniProtKB-SubCell"/>
</dbReference>
<dbReference type="AlphaFoldDB" id="A0A2M7G8M4"/>
<keyword evidence="4" id="KW-0406">Ion transport</keyword>
<name>A0A2M7G8M4_9BACT</name>
<dbReference type="PROSITE" id="PS51201">
    <property type="entry name" value="RCK_N"/>
    <property type="match status" value="1"/>
</dbReference>
<dbReference type="Gene3D" id="3.30.70.1450">
    <property type="entry name" value="Regulator of K+ conductance, C-terminal domain"/>
    <property type="match status" value="1"/>
</dbReference>
<dbReference type="SUPFAM" id="SSF81324">
    <property type="entry name" value="Voltage-gated potassium channels"/>
    <property type="match status" value="1"/>
</dbReference>
<dbReference type="GO" id="GO:0006813">
    <property type="term" value="P:potassium ion transport"/>
    <property type="evidence" value="ECO:0007669"/>
    <property type="project" value="InterPro"/>
</dbReference>
<evidence type="ECO:0000313" key="4">
    <source>
        <dbReference type="EMBL" id="PIW18445.1"/>
    </source>
</evidence>
<comment type="subcellular location">
    <subcellularLocation>
        <location evidence="1">Cell membrane</location>
        <topology evidence="1">Multi-pass membrane protein</topology>
    </subcellularLocation>
</comment>
<dbReference type="GO" id="GO:0034220">
    <property type="term" value="P:monoatomic ion transmembrane transport"/>
    <property type="evidence" value="ECO:0007669"/>
    <property type="project" value="UniProtKB-KW"/>
</dbReference>
<dbReference type="InterPro" id="IPR036291">
    <property type="entry name" value="NAD(P)-bd_dom_sf"/>
</dbReference>
<keyword evidence="4" id="KW-0813">Transport</keyword>
<dbReference type="SUPFAM" id="SSF51735">
    <property type="entry name" value="NAD(P)-binding Rossmann-fold domains"/>
    <property type="match status" value="1"/>
</dbReference>
<dbReference type="InterPro" id="IPR050721">
    <property type="entry name" value="Trk_Ktr_HKT_K-transport"/>
</dbReference>
<comment type="caution">
    <text evidence="4">The sequence shown here is derived from an EMBL/GenBank/DDBJ whole genome shotgun (WGS) entry which is preliminary data.</text>
</comment>
<dbReference type="Gene3D" id="3.40.50.720">
    <property type="entry name" value="NAD(P)-binding Rossmann-like Domain"/>
    <property type="match status" value="1"/>
</dbReference>
<dbReference type="SUPFAM" id="SSF116726">
    <property type="entry name" value="TrkA C-terminal domain-like"/>
    <property type="match status" value="1"/>
</dbReference>
<keyword evidence="4" id="KW-0407">Ion channel</keyword>
<dbReference type="PANTHER" id="PTHR43833:SF9">
    <property type="entry name" value="POTASSIUM CHANNEL PROTEIN YUGO-RELATED"/>
    <property type="match status" value="1"/>
</dbReference>
<proteinExistence type="predicted"/>
<dbReference type="Pfam" id="PF02254">
    <property type="entry name" value="TrkA_N"/>
    <property type="match status" value="1"/>
</dbReference>
<dbReference type="PANTHER" id="PTHR43833">
    <property type="entry name" value="POTASSIUM CHANNEL PROTEIN 2-RELATED-RELATED"/>
    <property type="match status" value="1"/>
</dbReference>
<dbReference type="InterPro" id="IPR003148">
    <property type="entry name" value="RCK_N"/>
</dbReference>
<dbReference type="Gene3D" id="1.10.287.70">
    <property type="match status" value="1"/>
</dbReference>
<accession>A0A2M7G8M4</accession>
<dbReference type="EMBL" id="PFFQ01000012">
    <property type="protein sequence ID" value="PIW18445.1"/>
    <property type="molecule type" value="Genomic_DNA"/>
</dbReference>
<evidence type="ECO:0000313" key="5">
    <source>
        <dbReference type="Proteomes" id="UP000231019"/>
    </source>
</evidence>
<protein>
    <submittedName>
        <fullName evidence="4">Potassium channel protein</fullName>
    </submittedName>
</protein>
<keyword evidence="2" id="KW-1133">Transmembrane helix</keyword>
<dbReference type="InterPro" id="IPR013099">
    <property type="entry name" value="K_chnl_dom"/>
</dbReference>